<evidence type="ECO:0000256" key="4">
    <source>
        <dbReference type="ARBA" id="ARBA00022692"/>
    </source>
</evidence>
<feature type="repeat" description="Solcar" evidence="8">
    <location>
        <begin position="18"/>
        <end position="102"/>
    </location>
</feature>
<evidence type="ECO:0000256" key="6">
    <source>
        <dbReference type="ARBA" id="ARBA00022989"/>
    </source>
</evidence>
<accession>A0A8I2YNK8</accession>
<reference evidence="11" key="1">
    <citation type="submission" date="2021-03" db="EMBL/GenBank/DDBJ databases">
        <title>Evolutionary innovations through gain and loss of genes in the ectomycorrhizal Boletales.</title>
        <authorList>
            <person name="Wu G."/>
            <person name="Miyauchi S."/>
            <person name="Morin E."/>
            <person name="Yang Z.-L."/>
            <person name="Xu J."/>
            <person name="Martin F.M."/>
        </authorList>
    </citation>
    <scope>NUCLEOTIDE SEQUENCE</scope>
    <source>
        <strain evidence="11">BR01</strain>
    </source>
</reference>
<dbReference type="GO" id="GO:0006862">
    <property type="term" value="P:nucleotide transport"/>
    <property type="evidence" value="ECO:0007669"/>
    <property type="project" value="InterPro"/>
</dbReference>
<evidence type="ECO:0000256" key="1">
    <source>
        <dbReference type="ARBA" id="ARBA00004141"/>
    </source>
</evidence>
<evidence type="ECO:0000256" key="7">
    <source>
        <dbReference type="ARBA" id="ARBA00023136"/>
    </source>
</evidence>
<dbReference type="Pfam" id="PF00153">
    <property type="entry name" value="Mito_carr"/>
    <property type="match status" value="1"/>
</dbReference>
<evidence type="ECO:0000256" key="8">
    <source>
        <dbReference type="PROSITE-ProRule" id="PRU00282"/>
    </source>
</evidence>
<keyword evidence="12" id="KW-1185">Reference proteome</keyword>
<comment type="subcellular location">
    <subcellularLocation>
        <location evidence="1">Membrane</location>
        <topology evidence="1">Multi-pass membrane protein</topology>
    </subcellularLocation>
</comment>
<keyword evidence="7 8" id="KW-0472">Membrane</keyword>
<dbReference type="OrthoDB" id="428293at2759"/>
<dbReference type="Proteomes" id="UP000683000">
    <property type="component" value="Unassembled WGS sequence"/>
</dbReference>
<protein>
    <submittedName>
        <fullName evidence="11">Mitochondrial carrier domain-containing protein</fullName>
    </submittedName>
</protein>
<dbReference type="GO" id="GO:0016020">
    <property type="term" value="C:membrane"/>
    <property type="evidence" value="ECO:0007669"/>
    <property type="project" value="UniProtKB-SubCell"/>
</dbReference>
<dbReference type="Gene3D" id="1.50.40.10">
    <property type="entry name" value="Mitochondrial carrier domain"/>
    <property type="match status" value="1"/>
</dbReference>
<evidence type="ECO:0000256" key="2">
    <source>
        <dbReference type="ARBA" id="ARBA00006375"/>
    </source>
</evidence>
<dbReference type="PROSITE" id="PS50920">
    <property type="entry name" value="SOLCAR"/>
    <property type="match status" value="1"/>
</dbReference>
<proteinExistence type="inferred from homology"/>
<organism evidence="11 12">
    <name type="scientific">Boletus reticuloceps</name>
    <dbReference type="NCBI Taxonomy" id="495285"/>
    <lineage>
        <taxon>Eukaryota</taxon>
        <taxon>Fungi</taxon>
        <taxon>Dikarya</taxon>
        <taxon>Basidiomycota</taxon>
        <taxon>Agaricomycotina</taxon>
        <taxon>Agaricomycetes</taxon>
        <taxon>Agaricomycetidae</taxon>
        <taxon>Boletales</taxon>
        <taxon>Boletineae</taxon>
        <taxon>Boletaceae</taxon>
        <taxon>Boletoideae</taxon>
        <taxon>Boletus</taxon>
    </lineage>
</organism>
<dbReference type="EMBL" id="JAGFBS010000016">
    <property type="protein sequence ID" value="KAG6375027.1"/>
    <property type="molecule type" value="Genomic_DNA"/>
</dbReference>
<evidence type="ECO:0000313" key="11">
    <source>
        <dbReference type="EMBL" id="KAG6375027.1"/>
    </source>
</evidence>
<evidence type="ECO:0000256" key="10">
    <source>
        <dbReference type="SAM" id="MobiDB-lite"/>
    </source>
</evidence>
<dbReference type="AlphaFoldDB" id="A0A8I2YNK8"/>
<evidence type="ECO:0000256" key="3">
    <source>
        <dbReference type="ARBA" id="ARBA00022448"/>
    </source>
</evidence>
<dbReference type="InterPro" id="IPR023395">
    <property type="entry name" value="MCP_dom_sf"/>
</dbReference>
<name>A0A8I2YNK8_9AGAM</name>
<evidence type="ECO:0000313" key="12">
    <source>
        <dbReference type="Proteomes" id="UP000683000"/>
    </source>
</evidence>
<keyword evidence="6" id="KW-1133">Transmembrane helix</keyword>
<comment type="caution">
    <text evidence="11">The sequence shown here is derived from an EMBL/GenBank/DDBJ whole genome shotgun (WGS) entry which is preliminary data.</text>
</comment>
<keyword evidence="4 8" id="KW-0812">Transmembrane</keyword>
<keyword evidence="5" id="KW-0677">Repeat</keyword>
<dbReference type="InterPro" id="IPR044712">
    <property type="entry name" value="SLC25A32-like"/>
</dbReference>
<sequence length="453" mass="50736">MLKKRASGDDPNFRLSAGGYLTCSAEASAATAIMTNPIWVVKVRMFTTRADDPKSYRGLWHGLSSIYSTEGIRGLWKGTSLALFGVSNGAVQFTAHEELKQWGFERKRGQFARAGKTMTPEDDKLSNTAYTVMSGASKLFALVITYPYQVIRSRIQVGFISSSVLRVSRIFPLHRIMPRRTYTLISPPPSSERGKARASKDSTADSEQIWFASSLGHVSRLSCMRTWRGYFGPPLSGGNRVDRKLDCRSPHTSHAGKEYVLRSASRSKGVELGFIDGHARGHRTHTSIHPNSSKDLGKYISNSSHHGWSVKITITCECHRKERLHRYSVASLLRTRGQGEQGRDWSITWLPALETIASLRRTNRNRTNDKVKQLTSHFPPKNQRNQHINNTSAYNLKTRLYAEPGRDWTKGVPALVNVYVIEDSGLPTSESAPVHVASWMPTLTSTVQRVMYP</sequence>
<gene>
    <name evidence="11" type="ORF">JVT61DRAFT_3806</name>
</gene>
<feature type="compositionally biased region" description="Basic and acidic residues" evidence="10">
    <location>
        <begin position="192"/>
        <end position="202"/>
    </location>
</feature>
<keyword evidence="3 9" id="KW-0813">Transport</keyword>
<feature type="region of interest" description="Disordered" evidence="10">
    <location>
        <begin position="182"/>
        <end position="202"/>
    </location>
</feature>
<evidence type="ECO:0000256" key="5">
    <source>
        <dbReference type="ARBA" id="ARBA00022737"/>
    </source>
</evidence>
<dbReference type="SUPFAM" id="SSF103506">
    <property type="entry name" value="Mitochondrial carrier"/>
    <property type="match status" value="1"/>
</dbReference>
<dbReference type="InterPro" id="IPR018108">
    <property type="entry name" value="MCP_transmembrane"/>
</dbReference>
<evidence type="ECO:0000256" key="9">
    <source>
        <dbReference type="RuleBase" id="RU000488"/>
    </source>
</evidence>
<dbReference type="PANTHER" id="PTHR45683">
    <property type="entry name" value="MITOCHONDRIAL NICOTINAMIDE ADENINE DINUCLEOTIDE TRANSPORTER 1-RELATED-RELATED"/>
    <property type="match status" value="1"/>
</dbReference>
<comment type="similarity">
    <text evidence="2 9">Belongs to the mitochondrial carrier (TC 2.A.29) family.</text>
</comment>
<dbReference type="GO" id="GO:0055085">
    <property type="term" value="P:transmembrane transport"/>
    <property type="evidence" value="ECO:0007669"/>
    <property type="project" value="InterPro"/>
</dbReference>